<organism evidence="2 3">
    <name type="scientific">Abeliophyllum distichum</name>
    <dbReference type="NCBI Taxonomy" id="126358"/>
    <lineage>
        <taxon>Eukaryota</taxon>
        <taxon>Viridiplantae</taxon>
        <taxon>Streptophyta</taxon>
        <taxon>Embryophyta</taxon>
        <taxon>Tracheophyta</taxon>
        <taxon>Spermatophyta</taxon>
        <taxon>Magnoliopsida</taxon>
        <taxon>eudicotyledons</taxon>
        <taxon>Gunneridae</taxon>
        <taxon>Pentapetalae</taxon>
        <taxon>asterids</taxon>
        <taxon>lamiids</taxon>
        <taxon>Lamiales</taxon>
        <taxon>Oleaceae</taxon>
        <taxon>Forsythieae</taxon>
        <taxon>Abeliophyllum</taxon>
    </lineage>
</organism>
<evidence type="ECO:0000313" key="3">
    <source>
        <dbReference type="Proteomes" id="UP001604336"/>
    </source>
</evidence>
<evidence type="ECO:0000313" key="2">
    <source>
        <dbReference type="EMBL" id="KAL2484929.1"/>
    </source>
</evidence>
<dbReference type="AlphaFoldDB" id="A0ABD1RCJ1"/>
<protein>
    <recommendedName>
        <fullName evidence="1">Transposase (putative) gypsy type domain-containing protein</fullName>
    </recommendedName>
</protein>
<dbReference type="Pfam" id="PF04195">
    <property type="entry name" value="Transposase_28"/>
    <property type="match status" value="1"/>
</dbReference>
<gene>
    <name evidence="2" type="ORF">Adt_29685</name>
</gene>
<reference evidence="3" key="1">
    <citation type="submission" date="2024-07" db="EMBL/GenBank/DDBJ databases">
        <title>Two chromosome-level genome assemblies of Korean endemic species Abeliophyllum distichum and Forsythia ovata (Oleaceae).</title>
        <authorList>
            <person name="Jang H."/>
        </authorList>
    </citation>
    <scope>NUCLEOTIDE SEQUENCE [LARGE SCALE GENOMIC DNA]</scope>
</reference>
<comment type="caution">
    <text evidence="2">The sequence shown here is derived from an EMBL/GenBank/DDBJ whole genome shotgun (WGS) entry which is preliminary data.</text>
</comment>
<dbReference type="InterPro" id="IPR007321">
    <property type="entry name" value="Transposase_28"/>
</dbReference>
<feature type="domain" description="Transposase (putative) gypsy type" evidence="1">
    <location>
        <begin position="1"/>
        <end position="57"/>
    </location>
</feature>
<keyword evidence="3" id="KW-1185">Reference proteome</keyword>
<dbReference type="EMBL" id="JBFOLK010000009">
    <property type="protein sequence ID" value="KAL2484929.1"/>
    <property type="molecule type" value="Genomic_DNA"/>
</dbReference>
<sequence length="246" mass="28155">MRLPLHPFFQRILRVYGLAPMQVAPNGWSQMAGGLYLLFRHSFGLEMPLHVFQTIYQPRKLLKKKSREGEPGLTPFLAASCRSASVDISVAPLNRQYGFLLNRHRCLIELGLMASKAAFDQGKRSRPTMARLASKKPRLLVPGSSEDTKQKKVIEDLSREENKNEASKVDVVEINEDEWWTWLQMQRHKKFIAEASKSEEHKQTLDGLQATIDSMRTAYERLQMDLKEPDSNVLQLTKKVDYANAA</sequence>
<name>A0ABD1RCJ1_9LAMI</name>
<accession>A0ABD1RCJ1</accession>
<evidence type="ECO:0000259" key="1">
    <source>
        <dbReference type="Pfam" id="PF04195"/>
    </source>
</evidence>
<proteinExistence type="predicted"/>
<dbReference type="Proteomes" id="UP001604336">
    <property type="component" value="Unassembled WGS sequence"/>
</dbReference>